<keyword evidence="26" id="KW-1185">Reference proteome</keyword>
<feature type="domain" description="Homeobox" evidence="23">
    <location>
        <begin position="763"/>
        <end position="817"/>
    </location>
</feature>
<dbReference type="OMA" id="FHENTHN"/>
<feature type="coiled-coil region" evidence="20">
    <location>
        <begin position="925"/>
        <end position="966"/>
    </location>
</feature>
<evidence type="ECO:0000313" key="26">
    <source>
        <dbReference type="Proteomes" id="UP000031036"/>
    </source>
</evidence>
<dbReference type="InterPro" id="IPR009057">
    <property type="entry name" value="Homeodomain-like_sf"/>
</dbReference>
<dbReference type="SMART" id="SM01109">
    <property type="entry name" value="CUT"/>
    <property type="match status" value="1"/>
</dbReference>
<keyword evidence="8 22" id="KW-1133">Transmembrane helix</keyword>
<dbReference type="SUPFAM" id="SSF47413">
    <property type="entry name" value="lambda repressor-like DNA-binding domains"/>
    <property type="match status" value="1"/>
</dbReference>
<dbReference type="Gene3D" id="1.10.10.60">
    <property type="entry name" value="Homeodomain-like"/>
    <property type="match status" value="1"/>
</dbReference>
<dbReference type="OrthoDB" id="10257567at2759"/>
<feature type="transmembrane region" description="Helical" evidence="22">
    <location>
        <begin position="1051"/>
        <end position="1070"/>
    </location>
</feature>
<evidence type="ECO:0000256" key="1">
    <source>
        <dbReference type="ARBA" id="ARBA00004123"/>
    </source>
</evidence>
<evidence type="ECO:0000256" key="9">
    <source>
        <dbReference type="ARBA" id="ARBA00023015"/>
    </source>
</evidence>
<dbReference type="GO" id="GO:0005634">
    <property type="term" value="C:nucleus"/>
    <property type="evidence" value="ECO:0007669"/>
    <property type="project" value="UniProtKB-SubCell"/>
</dbReference>
<dbReference type="GO" id="GO:0000139">
    <property type="term" value="C:Golgi membrane"/>
    <property type="evidence" value="ECO:0007669"/>
    <property type="project" value="UniProtKB-SubCell"/>
</dbReference>
<dbReference type="InterPro" id="IPR003350">
    <property type="entry name" value="CUT_dom"/>
</dbReference>
<dbReference type="Pfam" id="PF25398">
    <property type="entry name" value="CUX1_N"/>
    <property type="match status" value="1"/>
</dbReference>
<evidence type="ECO:0000256" key="10">
    <source>
        <dbReference type="ARBA" id="ARBA00023034"/>
    </source>
</evidence>
<keyword evidence="13 22" id="KW-0472">Membrane</keyword>
<dbReference type="Gene3D" id="1.10.260.40">
    <property type="entry name" value="lambda repressor-like DNA-binding domains"/>
    <property type="match status" value="1"/>
</dbReference>
<evidence type="ECO:0000313" key="25">
    <source>
        <dbReference type="EMBL" id="KHN75045.1"/>
    </source>
</evidence>
<dbReference type="InterPro" id="IPR010982">
    <property type="entry name" value="Lambda_DNA-bd_dom_sf"/>
</dbReference>
<dbReference type="Pfam" id="PF00046">
    <property type="entry name" value="Homeodomain"/>
    <property type="match status" value="1"/>
</dbReference>
<feature type="compositionally biased region" description="Polar residues" evidence="21">
    <location>
        <begin position="648"/>
        <end position="660"/>
    </location>
</feature>
<name>A0A0B2V210_TOXCA</name>
<keyword evidence="7" id="KW-0677">Repeat</keyword>
<evidence type="ECO:0000256" key="15">
    <source>
        <dbReference type="ARBA" id="ARBA00023163"/>
    </source>
</evidence>
<comment type="similarity">
    <text evidence="4 19">Belongs to the CUT homeobox family.</text>
</comment>
<evidence type="ECO:0000256" key="13">
    <source>
        <dbReference type="ARBA" id="ARBA00023136"/>
    </source>
</evidence>
<reference evidence="25 26" key="1">
    <citation type="submission" date="2014-11" db="EMBL/GenBank/DDBJ databases">
        <title>Genetic blueprint of the zoonotic pathogen Toxocara canis.</title>
        <authorList>
            <person name="Zhu X.-Q."/>
            <person name="Korhonen P.K."/>
            <person name="Cai H."/>
            <person name="Young N.D."/>
            <person name="Nejsum P."/>
            <person name="von Samson-Himmelstjerna G."/>
            <person name="Boag P.R."/>
            <person name="Tan P."/>
            <person name="Li Q."/>
            <person name="Min J."/>
            <person name="Yang Y."/>
            <person name="Wang X."/>
            <person name="Fang X."/>
            <person name="Hall R.S."/>
            <person name="Hofmann A."/>
            <person name="Sternberg P.W."/>
            <person name="Jex A.R."/>
            <person name="Gasser R.B."/>
        </authorList>
    </citation>
    <scope>NUCLEOTIDE SEQUENCE [LARGE SCALE GENOMIC DNA]</scope>
    <source>
        <strain evidence="25">PN_DK_2014</strain>
    </source>
</reference>
<keyword evidence="12 17" id="KW-0238">DNA-binding</keyword>
<feature type="DNA-binding region" description="Homeobox" evidence="17">
    <location>
        <begin position="765"/>
        <end position="818"/>
    </location>
</feature>
<dbReference type="PROSITE" id="PS51042">
    <property type="entry name" value="CUT"/>
    <property type="match status" value="1"/>
</dbReference>
<evidence type="ECO:0000256" key="21">
    <source>
        <dbReference type="SAM" id="MobiDB-lite"/>
    </source>
</evidence>
<feature type="region of interest" description="Disordered" evidence="21">
    <location>
        <begin position="633"/>
        <end position="660"/>
    </location>
</feature>
<keyword evidence="11 20" id="KW-0175">Coiled coil</keyword>
<dbReference type="EMBL" id="JPKZ01002784">
    <property type="protein sequence ID" value="KHN75045.1"/>
    <property type="molecule type" value="Genomic_DNA"/>
</dbReference>
<dbReference type="PROSITE" id="PS50071">
    <property type="entry name" value="HOMEOBOX_2"/>
    <property type="match status" value="1"/>
</dbReference>
<dbReference type="PROSITE" id="PS00027">
    <property type="entry name" value="HOMEOBOX_1"/>
    <property type="match status" value="1"/>
</dbReference>
<evidence type="ECO:0000256" key="18">
    <source>
        <dbReference type="RuleBase" id="RU000682"/>
    </source>
</evidence>
<accession>A0A0B2V210</accession>
<dbReference type="Proteomes" id="UP000031036">
    <property type="component" value="Unassembled WGS sequence"/>
</dbReference>
<dbReference type="SMART" id="SM00389">
    <property type="entry name" value="HOX"/>
    <property type="match status" value="1"/>
</dbReference>
<evidence type="ECO:0000256" key="11">
    <source>
        <dbReference type="ARBA" id="ARBA00023054"/>
    </source>
</evidence>
<dbReference type="GO" id="GO:0003677">
    <property type="term" value="F:DNA binding"/>
    <property type="evidence" value="ECO:0007669"/>
    <property type="project" value="UniProtKB-UniRule"/>
</dbReference>
<keyword evidence="10" id="KW-0333">Golgi apparatus</keyword>
<dbReference type="GO" id="GO:0000981">
    <property type="term" value="F:DNA-binding transcription factor activity, RNA polymerase II-specific"/>
    <property type="evidence" value="ECO:0007669"/>
    <property type="project" value="InterPro"/>
</dbReference>
<comment type="similarity">
    <text evidence="3">Belongs to the CASP family.</text>
</comment>
<keyword evidence="5" id="KW-0813">Transport</keyword>
<comment type="caution">
    <text evidence="25">The sequence shown here is derived from an EMBL/GenBank/DDBJ whole genome shotgun (WGS) entry which is preliminary data.</text>
</comment>
<dbReference type="AlphaFoldDB" id="A0A0B2V210"/>
<dbReference type="STRING" id="6265.A0A0B2V210"/>
<evidence type="ECO:0000256" key="7">
    <source>
        <dbReference type="ARBA" id="ARBA00022737"/>
    </source>
</evidence>
<sequence length="1100" mass="124066">MNYSPIRVPLTFPCKRMDVCARLRALLEVALGRISYMAAPTLDSAEAVAKSWSRVDWDNLQIRLDEEVKAIGSRQDEGDKGKKQLIEESAAFRENSDKAVRKAAVPLIKAFQAEVDRLTLRSKAAESLVIDLCRSLIQIPDPSPYLEQLEPLLIKAKRLQSCEEEIAVLKSQLADLHSEYADLQNQGTVSAALSDTEKQLRAELDAYKEEMSVKQEELSTENKKLASTVADLEVKNREMNRTLDEARLKLEQKETAEDEQLEIVSSDLEKALQRAKEAEREVARLREELAKFSEGSTTASESSAGEAALIRSKDNQIRKLLEENKSLSAKLSEVTTESRLRIDELTQELERHAEMLDRLETQLQAQSDYETIKKELRILKSVEFGEDASWMGNVDSGVTSSATATAEIQLGGRVKALEELLVDKNRRLQNDNVALRMHNQQLQVLLVLTSEIGFQVDDGGKDSQTVDDVGSDAQRCAANLLSLLMVDDGGKDSQTVDDVGSDAQRCAANLLSLLMIKEYLCANSISQRQFGEHVLGLSQGSVSDLLARPKPWAMLTQKGREPFIRMRLFLNEAAAFSLEKLDVQQEDIGEVVDVPARGSEARSPWACESESESKQAAVEGLLRMKHSAFEEELDEDAFERSKEGAEKSGTQHSNGIIQKSFDDTNTISKARDADGDVSKSKIWDALSSRNESLLKTSSWLKDLELEKLDQVQKSTSANTVADAVQSVLAAVAAKPAPIAAPKSTSQKRRSLSNTQNGPFFFFRTVITEQQKEALKFVFEHEQHPSQRTVEQLSEKLSLTQRTVSNWFHNYRTRQKMHDRRTRKLNRNKIFNTTSRTDQVENLGKSQGELTIELQQQKSLVRQLESDLLTLHGSAPRTCADGADADEILETVEECSAVAMLARELHVSDEEAKKAVLQSTTNDNVLSIMNAQRDRLRARVEELEREMSSQKQQCALLQSELDNAREDNVQLYGKIKFLQSYQNKKSQQTSVNLGSAEAETRYANEYEKHMDPFRKFNIQERQRKYAQLRAHDKAILGLGRWMMGSSQSRAIFFFYLLSVHILVFLVLYHYAYVESSERDFQTDCVAKFQQHMHQFHENTHN</sequence>
<comment type="subcellular location">
    <subcellularLocation>
        <location evidence="2">Golgi apparatus membrane</location>
        <topology evidence="2">Single-pass type IV membrane protein</topology>
    </subcellularLocation>
    <subcellularLocation>
        <location evidence="1 17 18">Nucleus</location>
    </subcellularLocation>
</comment>
<proteinExistence type="inferred from homology"/>
<dbReference type="CDD" id="cd00086">
    <property type="entry name" value="homeodomain"/>
    <property type="match status" value="1"/>
</dbReference>
<evidence type="ECO:0000256" key="20">
    <source>
        <dbReference type="SAM" id="Coils"/>
    </source>
</evidence>
<evidence type="ECO:0000256" key="6">
    <source>
        <dbReference type="ARBA" id="ARBA00022692"/>
    </source>
</evidence>
<dbReference type="Pfam" id="PF08172">
    <property type="entry name" value="CASP_C"/>
    <property type="match status" value="1"/>
</dbReference>
<keyword evidence="14 17" id="KW-0371">Homeobox</keyword>
<keyword evidence="16 17" id="KW-0539">Nucleus</keyword>
<dbReference type="PANTHER" id="PTHR14043:SF2">
    <property type="entry name" value="HOMEOBOX PROTEIN CUT"/>
    <property type="match status" value="1"/>
</dbReference>
<dbReference type="Pfam" id="PF02376">
    <property type="entry name" value="CUT"/>
    <property type="match status" value="1"/>
</dbReference>
<keyword evidence="15 19" id="KW-0804">Transcription</keyword>
<evidence type="ECO:0000256" key="12">
    <source>
        <dbReference type="ARBA" id="ARBA00023125"/>
    </source>
</evidence>
<protein>
    <recommendedName>
        <fullName evidence="19">One cut domain family member</fullName>
    </recommendedName>
</protein>
<keyword evidence="9 19" id="KW-0805">Transcription regulation</keyword>
<evidence type="ECO:0000259" key="23">
    <source>
        <dbReference type="PROSITE" id="PS50071"/>
    </source>
</evidence>
<evidence type="ECO:0000256" key="17">
    <source>
        <dbReference type="PROSITE-ProRule" id="PRU00108"/>
    </source>
</evidence>
<dbReference type="GO" id="GO:0030154">
    <property type="term" value="P:cell differentiation"/>
    <property type="evidence" value="ECO:0007669"/>
    <property type="project" value="UniProtKB-ARBA"/>
</dbReference>
<dbReference type="InterPro" id="IPR017970">
    <property type="entry name" value="Homeobox_CS"/>
</dbReference>
<evidence type="ECO:0000256" key="4">
    <source>
        <dbReference type="ARBA" id="ARBA00008190"/>
    </source>
</evidence>
<organism evidence="25 26">
    <name type="scientific">Toxocara canis</name>
    <name type="common">Canine roundworm</name>
    <dbReference type="NCBI Taxonomy" id="6265"/>
    <lineage>
        <taxon>Eukaryota</taxon>
        <taxon>Metazoa</taxon>
        <taxon>Ecdysozoa</taxon>
        <taxon>Nematoda</taxon>
        <taxon>Chromadorea</taxon>
        <taxon>Rhabditida</taxon>
        <taxon>Spirurina</taxon>
        <taxon>Ascaridomorpha</taxon>
        <taxon>Ascaridoidea</taxon>
        <taxon>Toxocaridae</taxon>
        <taxon>Toxocara</taxon>
    </lineage>
</organism>
<feature type="domain" description="CUT" evidence="24">
    <location>
        <begin position="498"/>
        <end position="585"/>
    </location>
</feature>
<dbReference type="InterPro" id="IPR057476">
    <property type="entry name" value="Cux_N"/>
</dbReference>
<keyword evidence="6 22" id="KW-0812">Transmembrane</keyword>
<dbReference type="PANTHER" id="PTHR14043">
    <property type="entry name" value="CCAAT DISPLACEMENT PROTEIN-RELATED"/>
    <property type="match status" value="1"/>
</dbReference>
<evidence type="ECO:0000256" key="5">
    <source>
        <dbReference type="ARBA" id="ARBA00022448"/>
    </source>
</evidence>
<evidence type="ECO:0000256" key="8">
    <source>
        <dbReference type="ARBA" id="ARBA00022989"/>
    </source>
</evidence>
<evidence type="ECO:0000256" key="3">
    <source>
        <dbReference type="ARBA" id="ARBA00006415"/>
    </source>
</evidence>
<evidence type="ECO:0000259" key="24">
    <source>
        <dbReference type="PROSITE" id="PS51042"/>
    </source>
</evidence>
<evidence type="ECO:0000256" key="14">
    <source>
        <dbReference type="ARBA" id="ARBA00023155"/>
    </source>
</evidence>
<feature type="coiled-coil region" evidence="20">
    <location>
        <begin position="159"/>
        <end position="362"/>
    </location>
</feature>
<evidence type="ECO:0000256" key="22">
    <source>
        <dbReference type="SAM" id="Phobius"/>
    </source>
</evidence>
<dbReference type="GO" id="GO:0006891">
    <property type="term" value="P:intra-Golgi vesicle-mediated transport"/>
    <property type="evidence" value="ECO:0007669"/>
    <property type="project" value="InterPro"/>
</dbReference>
<dbReference type="InterPro" id="IPR012955">
    <property type="entry name" value="CASP_C"/>
</dbReference>
<evidence type="ECO:0000256" key="2">
    <source>
        <dbReference type="ARBA" id="ARBA00004409"/>
    </source>
</evidence>
<dbReference type="SUPFAM" id="SSF46689">
    <property type="entry name" value="Homeodomain-like"/>
    <property type="match status" value="1"/>
</dbReference>
<gene>
    <name evidence="25" type="primary">ceh-44</name>
    <name evidence="25" type="ORF">Tcan_12592</name>
</gene>
<evidence type="ECO:0000256" key="19">
    <source>
        <dbReference type="RuleBase" id="RU361129"/>
    </source>
</evidence>
<dbReference type="InterPro" id="IPR001356">
    <property type="entry name" value="HD"/>
</dbReference>
<evidence type="ECO:0000256" key="16">
    <source>
        <dbReference type="ARBA" id="ARBA00023242"/>
    </source>
</evidence>